<dbReference type="EMBL" id="CAUYUJ010014627">
    <property type="protein sequence ID" value="CAK0844052.1"/>
    <property type="molecule type" value="Genomic_DNA"/>
</dbReference>
<name>A0ABN9TE48_9DINO</name>
<evidence type="ECO:0000256" key="1">
    <source>
        <dbReference type="SAM" id="MobiDB-lite"/>
    </source>
</evidence>
<feature type="region of interest" description="Disordered" evidence="1">
    <location>
        <begin position="144"/>
        <end position="181"/>
    </location>
</feature>
<protein>
    <submittedName>
        <fullName evidence="2">Uncharacterized protein</fullName>
    </submittedName>
</protein>
<feature type="region of interest" description="Disordered" evidence="1">
    <location>
        <begin position="1"/>
        <end position="61"/>
    </location>
</feature>
<feature type="compositionally biased region" description="Low complexity" evidence="1">
    <location>
        <begin position="33"/>
        <end position="50"/>
    </location>
</feature>
<accession>A0ABN9TE48</accession>
<dbReference type="Proteomes" id="UP001189429">
    <property type="component" value="Unassembled WGS sequence"/>
</dbReference>
<feature type="compositionally biased region" description="Basic and acidic residues" evidence="1">
    <location>
        <begin position="1"/>
        <end position="15"/>
    </location>
</feature>
<sequence length="250" mass="26109">MADQIKEMQRSDPVAKESSGMPTARLLERTFPTRRSTTSASSAVSSRSTSPGPAESGARLEYKEGQDLVKFIKLGQRKKSQGWKSSWETYCSSKPINGKPKHDPAQHDSSFLEGFFDFVAMMALSRGGVAGGMGAMGMGGWGMGAQGGPPHKRGPGASSGDLAKDRRGPPPGTASATPTLVASTTRDAPIWTLSTCLCSPTAFRTIDLQPDCVGGGSMGGCGGGAGVGPMHPMVAQIKAYQRLGEQQKEA</sequence>
<keyword evidence="3" id="KW-1185">Reference proteome</keyword>
<proteinExistence type="predicted"/>
<reference evidence="2" key="1">
    <citation type="submission" date="2023-10" db="EMBL/GenBank/DDBJ databases">
        <authorList>
            <person name="Chen Y."/>
            <person name="Shah S."/>
            <person name="Dougan E. K."/>
            <person name="Thang M."/>
            <person name="Chan C."/>
        </authorList>
    </citation>
    <scope>NUCLEOTIDE SEQUENCE [LARGE SCALE GENOMIC DNA]</scope>
</reference>
<evidence type="ECO:0000313" key="2">
    <source>
        <dbReference type="EMBL" id="CAK0844052.1"/>
    </source>
</evidence>
<evidence type="ECO:0000313" key="3">
    <source>
        <dbReference type="Proteomes" id="UP001189429"/>
    </source>
</evidence>
<comment type="caution">
    <text evidence="2">The sequence shown here is derived from an EMBL/GenBank/DDBJ whole genome shotgun (WGS) entry which is preliminary data.</text>
</comment>
<organism evidence="2 3">
    <name type="scientific">Prorocentrum cordatum</name>
    <dbReference type="NCBI Taxonomy" id="2364126"/>
    <lineage>
        <taxon>Eukaryota</taxon>
        <taxon>Sar</taxon>
        <taxon>Alveolata</taxon>
        <taxon>Dinophyceae</taxon>
        <taxon>Prorocentrales</taxon>
        <taxon>Prorocentraceae</taxon>
        <taxon>Prorocentrum</taxon>
    </lineage>
</organism>
<gene>
    <name evidence="2" type="ORF">PCOR1329_LOCUS38223</name>
</gene>